<proteinExistence type="predicted"/>
<dbReference type="InterPro" id="IPR000219">
    <property type="entry name" value="DH_dom"/>
</dbReference>
<dbReference type="AlphaFoldDB" id="A0A1Y2AIL2"/>
<feature type="compositionally biased region" description="Low complexity" evidence="1">
    <location>
        <begin position="475"/>
        <end position="503"/>
    </location>
</feature>
<dbReference type="Gene3D" id="2.30.29.30">
    <property type="entry name" value="Pleckstrin-homology domain (PH domain)/Phosphotyrosine-binding domain (PTB)"/>
    <property type="match status" value="1"/>
</dbReference>
<organism evidence="3 4">
    <name type="scientific">Neocallimastix californiae</name>
    <dbReference type="NCBI Taxonomy" id="1754190"/>
    <lineage>
        <taxon>Eukaryota</taxon>
        <taxon>Fungi</taxon>
        <taxon>Fungi incertae sedis</taxon>
        <taxon>Chytridiomycota</taxon>
        <taxon>Chytridiomycota incertae sedis</taxon>
        <taxon>Neocallimastigomycetes</taxon>
        <taxon>Neocallimastigales</taxon>
        <taxon>Neocallimastigaceae</taxon>
        <taxon>Neocallimastix</taxon>
    </lineage>
</organism>
<protein>
    <submittedName>
        <fullName evidence="3">Dbl homology domain-containing protein</fullName>
    </submittedName>
</protein>
<dbReference type="SUPFAM" id="SSF48065">
    <property type="entry name" value="DBL homology domain (DH-domain)"/>
    <property type="match status" value="1"/>
</dbReference>
<dbReference type="Gene3D" id="1.20.900.10">
    <property type="entry name" value="Dbl homology (DH) domain"/>
    <property type="match status" value="2"/>
</dbReference>
<name>A0A1Y2AIL2_9FUNG</name>
<dbReference type="CDD" id="cd00160">
    <property type="entry name" value="RhoGEF"/>
    <property type="match status" value="1"/>
</dbReference>
<evidence type="ECO:0000313" key="3">
    <source>
        <dbReference type="EMBL" id="ORY22366.1"/>
    </source>
</evidence>
<dbReference type="PANTHER" id="PTHR12673">
    <property type="entry name" value="FACIOGENITAL DYSPLASIA PROTEIN"/>
    <property type="match status" value="1"/>
</dbReference>
<dbReference type="InterPro" id="IPR011993">
    <property type="entry name" value="PH-like_dom_sf"/>
</dbReference>
<feature type="region of interest" description="Disordered" evidence="1">
    <location>
        <begin position="462"/>
        <end position="503"/>
    </location>
</feature>
<feature type="region of interest" description="Disordered" evidence="1">
    <location>
        <begin position="1"/>
        <end position="35"/>
    </location>
</feature>
<dbReference type="EMBL" id="MCOG01000249">
    <property type="protein sequence ID" value="ORY22366.1"/>
    <property type="molecule type" value="Genomic_DNA"/>
</dbReference>
<dbReference type="Proteomes" id="UP000193920">
    <property type="component" value="Unassembled WGS sequence"/>
</dbReference>
<feature type="compositionally biased region" description="Polar residues" evidence="1">
    <location>
        <begin position="1"/>
        <end position="15"/>
    </location>
</feature>
<gene>
    <name evidence="3" type="ORF">LY90DRAFT_515575</name>
</gene>
<dbReference type="SMART" id="SM00325">
    <property type="entry name" value="RhoGEF"/>
    <property type="match status" value="1"/>
</dbReference>
<comment type="caution">
    <text evidence="3">The sequence shown here is derived from an EMBL/GenBank/DDBJ whole genome shotgun (WGS) entry which is preliminary data.</text>
</comment>
<reference evidence="3 4" key="1">
    <citation type="submission" date="2016-08" db="EMBL/GenBank/DDBJ databases">
        <title>A Parts List for Fungal Cellulosomes Revealed by Comparative Genomics.</title>
        <authorList>
            <consortium name="DOE Joint Genome Institute"/>
            <person name="Haitjema C.H."/>
            <person name="Gilmore S.P."/>
            <person name="Henske J.K."/>
            <person name="Solomon K.V."/>
            <person name="De Groot R."/>
            <person name="Kuo A."/>
            <person name="Mondo S.J."/>
            <person name="Salamov A.A."/>
            <person name="Labutti K."/>
            <person name="Zhao Z."/>
            <person name="Chiniquy J."/>
            <person name="Barry K."/>
            <person name="Brewer H.M."/>
            <person name="Purvine S.O."/>
            <person name="Wright A.T."/>
            <person name="Boxma B."/>
            <person name="Van Alen T."/>
            <person name="Hackstein J.H."/>
            <person name="Baker S.E."/>
            <person name="Grigoriev I.V."/>
            <person name="O'Malley M.A."/>
        </authorList>
    </citation>
    <scope>NUCLEOTIDE SEQUENCE [LARGE SCALE GENOMIC DNA]</scope>
    <source>
        <strain evidence="3 4">G1</strain>
    </source>
</reference>
<dbReference type="InterPro" id="IPR051092">
    <property type="entry name" value="FYVE_RhoGEF_PH"/>
</dbReference>
<dbReference type="GO" id="GO:0005737">
    <property type="term" value="C:cytoplasm"/>
    <property type="evidence" value="ECO:0007669"/>
    <property type="project" value="TreeGrafter"/>
</dbReference>
<dbReference type="STRING" id="1754190.A0A1Y2AIL2"/>
<accession>A0A1Y2AIL2</accession>
<evidence type="ECO:0000259" key="2">
    <source>
        <dbReference type="PROSITE" id="PS50010"/>
    </source>
</evidence>
<evidence type="ECO:0000313" key="4">
    <source>
        <dbReference type="Proteomes" id="UP000193920"/>
    </source>
</evidence>
<sequence>MSDSRVGSISNGVSKSTDKISKPSKQLNDVDSEISHSNEPLVERNCVPLTDRFMSSFSILSHGCNEKINDSDDTTDYKSLWIEFIGGQSEVDSMNLSEEDIQRQVTIYKMIETEKNYVSDILIIIQYYINPMRENNLLNKKDLSALFSNLEQIYGLNKCEYLKMYILYCSNYTFAITKLEELKNSKSIAKFLNTQSTKEETKSLSLECLLIKPVQRITMYPEYIKNIIKYTDKSHKEYNNLIELSTKLDMVVKIVRDNSLAAESFYKLVVFQSRFSPKINILSPLRKLKYKCEVDIYMKKATAPTHLLLEALSNKKTIEKQKRMLFIFNDLIIIAKSLSDEPDRLEKGKLKLIQKREYSDVEVRNIKNSSIKNCSKGNKNTSSNSVLISNEFMHSIEITFYNPEVLFIVFCDSEESKSKILAYLTSYIRGYHEHMNKNESEPNIIKSLPAEKVYSLVNGMEDLKSEEERSPSPVKSAKSTQSMSSKSMLLSSGSIFSSKSENI</sequence>
<dbReference type="PROSITE" id="PS50010">
    <property type="entry name" value="DH_2"/>
    <property type="match status" value="1"/>
</dbReference>
<dbReference type="OrthoDB" id="1716625at2759"/>
<dbReference type="PANTHER" id="PTHR12673:SF159">
    <property type="entry name" value="LD03170P"/>
    <property type="match status" value="1"/>
</dbReference>
<keyword evidence="4" id="KW-1185">Reference proteome</keyword>
<dbReference type="GO" id="GO:0005085">
    <property type="term" value="F:guanyl-nucleotide exchange factor activity"/>
    <property type="evidence" value="ECO:0007669"/>
    <property type="project" value="InterPro"/>
</dbReference>
<dbReference type="SUPFAM" id="SSF50729">
    <property type="entry name" value="PH domain-like"/>
    <property type="match status" value="1"/>
</dbReference>
<evidence type="ECO:0000256" key="1">
    <source>
        <dbReference type="SAM" id="MobiDB-lite"/>
    </source>
</evidence>
<dbReference type="Pfam" id="PF00621">
    <property type="entry name" value="RhoGEF"/>
    <property type="match status" value="1"/>
</dbReference>
<feature type="domain" description="DH" evidence="2">
    <location>
        <begin position="102"/>
        <end position="258"/>
    </location>
</feature>
<dbReference type="InterPro" id="IPR035899">
    <property type="entry name" value="DBL_dom_sf"/>
</dbReference>